<dbReference type="KEGG" id="rip:RIEPE_0367"/>
<name>D4G8F5_RIEPU</name>
<keyword evidence="4 7" id="KW-0812">Transmembrane</keyword>
<keyword evidence="3 7" id="KW-0808">Transferase</keyword>
<dbReference type="GO" id="GO:0005886">
    <property type="term" value="C:plasma membrane"/>
    <property type="evidence" value="ECO:0007669"/>
    <property type="project" value="UniProtKB-SubCell"/>
</dbReference>
<dbReference type="Pfam" id="PF01790">
    <property type="entry name" value="LGT"/>
    <property type="match status" value="1"/>
</dbReference>
<reference evidence="8" key="1">
    <citation type="submission" date="2008-05" db="EMBL/GenBank/DDBJ databases">
        <title>Genome sequence of Riesia pediculicola USDA.</title>
        <authorList>
            <person name="Kirkness E.F."/>
        </authorList>
    </citation>
    <scope>NUCLEOTIDE SEQUENCE [LARGE SCALE GENOMIC DNA]</scope>
    <source>
        <strain evidence="8">USDA</strain>
    </source>
</reference>
<proteinExistence type="inferred from homology"/>
<keyword evidence="2 7" id="KW-1003">Cell membrane</keyword>
<evidence type="ECO:0000256" key="4">
    <source>
        <dbReference type="ARBA" id="ARBA00022692"/>
    </source>
</evidence>
<keyword evidence="9" id="KW-1185">Reference proteome</keyword>
<feature type="transmembrane region" description="Helical" evidence="7">
    <location>
        <begin position="262"/>
        <end position="280"/>
    </location>
</feature>
<comment type="catalytic activity">
    <reaction evidence="7">
        <text>L-cysteinyl-[prolipoprotein] + a 1,2-diacyl-sn-glycero-3-phospho-(1'-sn-glycerol) = an S-1,2-diacyl-sn-glyceryl-L-cysteinyl-[prolipoprotein] + sn-glycerol 1-phosphate + H(+)</text>
        <dbReference type="Rhea" id="RHEA:56712"/>
        <dbReference type="Rhea" id="RHEA-COMP:14679"/>
        <dbReference type="Rhea" id="RHEA-COMP:14680"/>
        <dbReference type="ChEBI" id="CHEBI:15378"/>
        <dbReference type="ChEBI" id="CHEBI:29950"/>
        <dbReference type="ChEBI" id="CHEBI:57685"/>
        <dbReference type="ChEBI" id="CHEBI:64716"/>
        <dbReference type="ChEBI" id="CHEBI:140658"/>
        <dbReference type="EC" id="2.5.1.145"/>
    </reaction>
</comment>
<dbReference type="NCBIfam" id="TIGR00544">
    <property type="entry name" value="lgt"/>
    <property type="match status" value="1"/>
</dbReference>
<accession>D4G8F5</accession>
<dbReference type="OrthoDB" id="871140at2"/>
<dbReference type="eggNOG" id="COG0682">
    <property type="taxonomic scope" value="Bacteria"/>
</dbReference>
<comment type="similarity">
    <text evidence="1 7">Belongs to the Lgt family.</text>
</comment>
<evidence type="ECO:0000256" key="6">
    <source>
        <dbReference type="ARBA" id="ARBA00023136"/>
    </source>
</evidence>
<comment type="function">
    <text evidence="7">Catalyzes the transfer of the diacylglyceryl group from phosphatidylglycerol to the sulfhydryl group of the N-terminal cysteine of a prolipoprotein, the first step in the formation of mature lipoproteins.</text>
</comment>
<dbReference type="PANTHER" id="PTHR30589:SF0">
    <property type="entry name" value="PHOSPHATIDYLGLYCEROL--PROLIPOPROTEIN DIACYLGLYCERYL TRANSFERASE"/>
    <property type="match status" value="1"/>
</dbReference>
<keyword evidence="5 7" id="KW-1133">Transmembrane helix</keyword>
<feature type="transmembrane region" description="Helical" evidence="7">
    <location>
        <begin position="94"/>
        <end position="115"/>
    </location>
</feature>
<gene>
    <name evidence="7 8" type="primary">lgt</name>
    <name evidence="8" type="ordered locus">RIEPE_0367</name>
</gene>
<dbReference type="GO" id="GO:0008961">
    <property type="term" value="F:phosphatidylglycerol-prolipoprotein diacylglyceryl transferase activity"/>
    <property type="evidence" value="ECO:0007669"/>
    <property type="project" value="UniProtKB-UniRule"/>
</dbReference>
<dbReference type="EMBL" id="CP001085">
    <property type="protein sequence ID" value="ADD79682.1"/>
    <property type="molecule type" value="Genomic_DNA"/>
</dbReference>
<dbReference type="HAMAP" id="MF_01147">
    <property type="entry name" value="Lgt"/>
    <property type="match status" value="1"/>
</dbReference>
<sequence>MERYHYIKNNINPIAISFGKINIYWYGLIFFLIFIIFRLFLIKKISKNNQKIKISKIENLLNLIFFGACIGGRLGYIFFYNFSLFLSDPYCIFYIWKGGMSFHGGLVGVTVSIWIYSQLTQKKFLEITDSIVTLIPIGIGLGRMGNFINGELWGKVTFDIPWAIIFPRSIRDDIEYVMRNPKLIPFFKEFSALPRHPSQIYEMFLEGFCLFLILNALEKRNLPTGILSAIFLILYGAFRILVEIFRQPDYQTNPFYGWNIGQILSLPMIIFGLFIYLNVLKNR</sequence>
<evidence type="ECO:0000313" key="9">
    <source>
        <dbReference type="Proteomes" id="UP000001700"/>
    </source>
</evidence>
<dbReference type="AlphaFoldDB" id="D4G8F5"/>
<dbReference type="RefSeq" id="WP_013087669.1">
    <property type="nucleotide sequence ID" value="NC_014109.1"/>
</dbReference>
<evidence type="ECO:0000256" key="2">
    <source>
        <dbReference type="ARBA" id="ARBA00022475"/>
    </source>
</evidence>
<dbReference type="EC" id="2.5.1.145" evidence="7"/>
<evidence type="ECO:0000256" key="3">
    <source>
        <dbReference type="ARBA" id="ARBA00022679"/>
    </source>
</evidence>
<feature type="binding site" evidence="7">
    <location>
        <position position="143"/>
    </location>
    <ligand>
        <name>a 1,2-diacyl-sn-glycero-3-phospho-(1'-sn-glycerol)</name>
        <dbReference type="ChEBI" id="CHEBI:64716"/>
    </ligand>
</feature>
<evidence type="ECO:0000313" key="8">
    <source>
        <dbReference type="EMBL" id="ADD79682.1"/>
    </source>
</evidence>
<feature type="transmembrane region" description="Helical" evidence="7">
    <location>
        <begin position="61"/>
        <end position="82"/>
    </location>
</feature>
<evidence type="ECO:0000256" key="1">
    <source>
        <dbReference type="ARBA" id="ARBA00007150"/>
    </source>
</evidence>
<evidence type="ECO:0000256" key="7">
    <source>
        <dbReference type="HAMAP-Rule" id="MF_01147"/>
    </source>
</evidence>
<dbReference type="STRING" id="515618.RIEPE_0367"/>
<protein>
    <recommendedName>
        <fullName evidence="7">Phosphatidylglycerol--prolipoprotein diacylglyceryl transferase</fullName>
        <ecNumber evidence="7">2.5.1.145</ecNumber>
    </recommendedName>
</protein>
<keyword evidence="7" id="KW-0997">Cell inner membrane</keyword>
<comment type="subcellular location">
    <subcellularLocation>
        <location evidence="7">Cell inner membrane</location>
        <topology evidence="7">Multi-pass membrane protein</topology>
    </subcellularLocation>
</comment>
<feature type="transmembrane region" description="Helical" evidence="7">
    <location>
        <begin position="224"/>
        <end position="242"/>
    </location>
</feature>
<dbReference type="UniPathway" id="UPA00664"/>
<feature type="transmembrane region" description="Helical" evidence="7">
    <location>
        <begin position="23"/>
        <end position="41"/>
    </location>
</feature>
<evidence type="ECO:0000256" key="5">
    <source>
        <dbReference type="ARBA" id="ARBA00022989"/>
    </source>
</evidence>
<dbReference type="InterPro" id="IPR001640">
    <property type="entry name" value="Lgt"/>
</dbReference>
<keyword evidence="6 7" id="KW-0472">Membrane</keyword>
<dbReference type="HOGENOM" id="CLU_013386_1_0_6"/>
<dbReference type="Proteomes" id="UP000001700">
    <property type="component" value="Chromosome"/>
</dbReference>
<organism evidence="8 9">
    <name type="scientific">Riesia pediculicola (strain USDA)</name>
    <dbReference type="NCBI Taxonomy" id="515618"/>
    <lineage>
        <taxon>Bacteria</taxon>
        <taxon>Pseudomonadati</taxon>
        <taxon>Pseudomonadota</taxon>
        <taxon>Gammaproteobacteria</taxon>
        <taxon>Enterobacterales</taxon>
        <taxon>Enterobacteriaceae</taxon>
        <taxon>Candidatus Riesia</taxon>
    </lineage>
</organism>
<comment type="pathway">
    <text evidence="7">Protein modification; lipoprotein biosynthesis (diacylglyceryl transfer).</text>
</comment>
<dbReference type="PROSITE" id="PS01311">
    <property type="entry name" value="LGT"/>
    <property type="match status" value="1"/>
</dbReference>
<keyword evidence="8" id="KW-0328">Glycosyltransferase</keyword>
<dbReference type="GO" id="GO:0042158">
    <property type="term" value="P:lipoprotein biosynthetic process"/>
    <property type="evidence" value="ECO:0007669"/>
    <property type="project" value="UniProtKB-UniRule"/>
</dbReference>
<dbReference type="PANTHER" id="PTHR30589">
    <property type="entry name" value="PROLIPOPROTEIN DIACYLGLYCERYL TRANSFERASE"/>
    <property type="match status" value="1"/>
</dbReference>